<name>A0A2B7Z2Q2_POLH7</name>
<dbReference type="OrthoDB" id="37659at2759"/>
<dbReference type="InterPro" id="IPR020904">
    <property type="entry name" value="Sc_DH/Rdtase_CS"/>
</dbReference>
<dbReference type="EMBL" id="PDNA01000006">
    <property type="protein sequence ID" value="PGH27519.1"/>
    <property type="molecule type" value="Genomic_DNA"/>
</dbReference>
<dbReference type="STRING" id="1447883.A0A2B7Z2Q2"/>
<dbReference type="Proteomes" id="UP000224634">
    <property type="component" value="Unassembled WGS sequence"/>
</dbReference>
<dbReference type="Pfam" id="PF00106">
    <property type="entry name" value="adh_short"/>
    <property type="match status" value="1"/>
</dbReference>
<dbReference type="InterPro" id="IPR002347">
    <property type="entry name" value="SDR_fam"/>
</dbReference>
<dbReference type="AlphaFoldDB" id="A0A2B7Z2Q2"/>
<dbReference type="PANTHER" id="PTHR43618:SF2">
    <property type="entry name" value="CHAIN DEHYDROGENASE, PUTATIVE (AFU_ORTHOLOGUE AFUA_6G06930)-RELATED"/>
    <property type="match status" value="1"/>
</dbReference>
<comment type="similarity">
    <text evidence="1">Belongs to the short-chain dehydrogenases/reductases (SDR) family.</text>
</comment>
<accession>A0A2B7Z2Q2</accession>
<dbReference type="SUPFAM" id="SSF51735">
    <property type="entry name" value="NAD(P)-binding Rossmann-fold domains"/>
    <property type="match status" value="1"/>
</dbReference>
<comment type="caution">
    <text evidence="4">The sequence shown here is derived from an EMBL/GenBank/DDBJ whole genome shotgun (WGS) entry which is preliminary data.</text>
</comment>
<dbReference type="PRINTS" id="PR00081">
    <property type="entry name" value="GDHRDH"/>
</dbReference>
<dbReference type="InterPro" id="IPR052178">
    <property type="entry name" value="Sec_Metab_Biosynth_SDR"/>
</dbReference>
<gene>
    <name evidence="4" type="ORF">AJ80_00760</name>
</gene>
<keyword evidence="5" id="KW-1185">Reference proteome</keyword>
<evidence type="ECO:0000256" key="3">
    <source>
        <dbReference type="ARBA" id="ARBA00023002"/>
    </source>
</evidence>
<evidence type="ECO:0000313" key="5">
    <source>
        <dbReference type="Proteomes" id="UP000224634"/>
    </source>
</evidence>
<evidence type="ECO:0000256" key="2">
    <source>
        <dbReference type="ARBA" id="ARBA00022857"/>
    </source>
</evidence>
<dbReference type="PANTHER" id="PTHR43618">
    <property type="entry name" value="7-ALPHA-HYDROXYSTEROID DEHYDROGENASE"/>
    <property type="match status" value="1"/>
</dbReference>
<evidence type="ECO:0000313" key="4">
    <source>
        <dbReference type="EMBL" id="PGH27519.1"/>
    </source>
</evidence>
<dbReference type="GO" id="GO:0016491">
    <property type="term" value="F:oxidoreductase activity"/>
    <property type="evidence" value="ECO:0007669"/>
    <property type="project" value="UniProtKB-KW"/>
</dbReference>
<keyword evidence="3" id="KW-0560">Oxidoreductase</keyword>
<sequence length="256" mass="27379">MPYSLKGRNVLITGGSRGLGALVAEKFAAEGSNIAINYFASLDRAKETAQKIEAQYPVKTIIVQGDVGIQKDCVDIVKTTIQELGGLDIVISNAGWTKVSKFGDLDALSEEDWDKCWATNVKANLHVFREAAPTLSANADGGAFIMTSSIAGVAPGGSSMAYSVSKAAGLHLMKALASTQGPKIRVNAVLPGLILTEWGNRFPEEVKQGYKDQAKLKTVPEVEDCADAYIMLAKNTSMTGQQIQIGKRHRVYNDSA</sequence>
<proteinExistence type="inferred from homology"/>
<dbReference type="Gene3D" id="3.40.50.720">
    <property type="entry name" value="NAD(P)-binding Rossmann-like Domain"/>
    <property type="match status" value="1"/>
</dbReference>
<dbReference type="FunFam" id="3.40.50.720:FF:000084">
    <property type="entry name" value="Short-chain dehydrogenase reductase"/>
    <property type="match status" value="1"/>
</dbReference>
<evidence type="ECO:0000256" key="1">
    <source>
        <dbReference type="ARBA" id="ARBA00006484"/>
    </source>
</evidence>
<organism evidence="4 5">
    <name type="scientific">Polytolypa hystricis (strain UAMH7299)</name>
    <dbReference type="NCBI Taxonomy" id="1447883"/>
    <lineage>
        <taxon>Eukaryota</taxon>
        <taxon>Fungi</taxon>
        <taxon>Dikarya</taxon>
        <taxon>Ascomycota</taxon>
        <taxon>Pezizomycotina</taxon>
        <taxon>Eurotiomycetes</taxon>
        <taxon>Eurotiomycetidae</taxon>
        <taxon>Onygenales</taxon>
        <taxon>Onygenales incertae sedis</taxon>
        <taxon>Polytolypa</taxon>
    </lineage>
</organism>
<dbReference type="CDD" id="cd05233">
    <property type="entry name" value="SDR_c"/>
    <property type="match status" value="1"/>
</dbReference>
<keyword evidence="2" id="KW-0521">NADP</keyword>
<dbReference type="InterPro" id="IPR036291">
    <property type="entry name" value="NAD(P)-bd_dom_sf"/>
</dbReference>
<dbReference type="PROSITE" id="PS00061">
    <property type="entry name" value="ADH_SHORT"/>
    <property type="match status" value="1"/>
</dbReference>
<protein>
    <submittedName>
        <fullName evidence="4">Uncharacterized protein</fullName>
    </submittedName>
</protein>
<reference evidence="4 5" key="1">
    <citation type="submission" date="2017-10" db="EMBL/GenBank/DDBJ databases">
        <title>Comparative genomics in systemic dimorphic fungi from Ajellomycetaceae.</title>
        <authorList>
            <person name="Munoz J.F."/>
            <person name="Mcewen J.G."/>
            <person name="Clay O.K."/>
            <person name="Cuomo C.A."/>
        </authorList>
    </citation>
    <scope>NUCLEOTIDE SEQUENCE [LARGE SCALE GENOMIC DNA]</scope>
    <source>
        <strain evidence="4 5">UAMH7299</strain>
    </source>
</reference>